<protein>
    <submittedName>
        <fullName evidence="1">15616_t:CDS:1</fullName>
    </submittedName>
</protein>
<proteinExistence type="predicted"/>
<dbReference type="Proteomes" id="UP000789366">
    <property type="component" value="Unassembled WGS sequence"/>
</dbReference>
<comment type="caution">
    <text evidence="1">The sequence shown here is derived from an EMBL/GenBank/DDBJ whole genome shotgun (WGS) entry which is preliminary data.</text>
</comment>
<reference evidence="1" key="1">
    <citation type="submission" date="2021-06" db="EMBL/GenBank/DDBJ databases">
        <authorList>
            <person name="Kallberg Y."/>
            <person name="Tangrot J."/>
            <person name="Rosling A."/>
        </authorList>
    </citation>
    <scope>NUCLEOTIDE SEQUENCE</scope>
    <source>
        <strain evidence="1">28 12/20/2015</strain>
    </source>
</reference>
<evidence type="ECO:0000313" key="2">
    <source>
        <dbReference type="Proteomes" id="UP000789366"/>
    </source>
</evidence>
<evidence type="ECO:0000313" key="1">
    <source>
        <dbReference type="EMBL" id="CAG8757056.1"/>
    </source>
</evidence>
<name>A0ACA9QRD5_9GLOM</name>
<organism evidence="1 2">
    <name type="scientific">Cetraspora pellucida</name>
    <dbReference type="NCBI Taxonomy" id="1433469"/>
    <lineage>
        <taxon>Eukaryota</taxon>
        <taxon>Fungi</taxon>
        <taxon>Fungi incertae sedis</taxon>
        <taxon>Mucoromycota</taxon>
        <taxon>Glomeromycotina</taxon>
        <taxon>Glomeromycetes</taxon>
        <taxon>Diversisporales</taxon>
        <taxon>Gigasporaceae</taxon>
        <taxon>Cetraspora</taxon>
    </lineage>
</organism>
<keyword evidence="2" id="KW-1185">Reference proteome</keyword>
<sequence>ITEKNPAAYVALTAEVDVQLSTMQINTSLTNSEKKIAEKILFNNYHIFAKNISEEGQTLELGQTNKVCHEIYTPDAHPIKQRAYKASPDDQEFI</sequence>
<accession>A0ACA9QRD5</accession>
<feature type="non-terminal residue" evidence="1">
    <location>
        <position position="1"/>
    </location>
</feature>
<dbReference type="EMBL" id="CAJVPW010046134">
    <property type="protein sequence ID" value="CAG8757056.1"/>
    <property type="molecule type" value="Genomic_DNA"/>
</dbReference>
<gene>
    <name evidence="1" type="ORF">SPELUC_LOCUS14873</name>
</gene>